<evidence type="ECO:0000256" key="2">
    <source>
        <dbReference type="ARBA" id="ARBA00008784"/>
    </source>
</evidence>
<dbReference type="Pfam" id="PF00903">
    <property type="entry name" value="Glyoxalase"/>
    <property type="match status" value="1"/>
</dbReference>
<evidence type="ECO:0000256" key="6">
    <source>
        <dbReference type="ARBA" id="ARBA00022964"/>
    </source>
</evidence>
<evidence type="ECO:0000256" key="8">
    <source>
        <dbReference type="ARBA" id="ARBA00023004"/>
    </source>
</evidence>
<dbReference type="PROSITE" id="PS51819">
    <property type="entry name" value="VOC"/>
    <property type="match status" value="2"/>
</dbReference>
<dbReference type="AlphaFoldDB" id="A0A3Q8Q023"/>
<accession>A0A3Q8Q023</accession>
<protein>
    <submittedName>
        <fullName evidence="11">1,2-dihydroxynaphthalene dioxygenase</fullName>
    </submittedName>
</protein>
<comment type="cofactor">
    <cofactor evidence="1 9">
        <name>Fe(2+)</name>
        <dbReference type="ChEBI" id="CHEBI:29033"/>
    </cofactor>
</comment>
<comment type="similarity">
    <text evidence="2 9">Belongs to the extradiol ring-cleavage dioxygenase family.</text>
</comment>
<keyword evidence="3" id="KW-0479">Metal-binding</keyword>
<dbReference type="CDD" id="cd07237">
    <property type="entry name" value="BphC1-RGP6_C_like"/>
    <property type="match status" value="1"/>
</dbReference>
<dbReference type="InterPro" id="IPR037523">
    <property type="entry name" value="VOC_core"/>
</dbReference>
<evidence type="ECO:0000313" key="11">
    <source>
        <dbReference type="EMBL" id="AZI70976.1"/>
    </source>
</evidence>
<dbReference type="InterPro" id="IPR004360">
    <property type="entry name" value="Glyas_Fos-R_dOase_dom"/>
</dbReference>
<evidence type="ECO:0000256" key="3">
    <source>
        <dbReference type="ARBA" id="ARBA00022723"/>
    </source>
</evidence>
<gene>
    <name evidence="11" type="primary">pahC</name>
</gene>
<dbReference type="PROSITE" id="PS00082">
    <property type="entry name" value="EXTRADIOL_DIOXYGENAS"/>
    <property type="match status" value="1"/>
</dbReference>
<keyword evidence="6 9" id="KW-0223">Dioxygenase</keyword>
<dbReference type="EMBL" id="MG546304">
    <property type="protein sequence ID" value="AZI70976.1"/>
    <property type="molecule type" value="Genomic_DNA"/>
</dbReference>
<feature type="domain" description="VOC" evidence="10">
    <location>
        <begin position="9"/>
        <end position="149"/>
    </location>
</feature>
<dbReference type="GO" id="GO:0016702">
    <property type="term" value="F:oxidoreductase activity, acting on single donors with incorporation of molecular oxygen, incorporation of two atoms of oxygen"/>
    <property type="evidence" value="ECO:0007669"/>
    <property type="project" value="UniProtKB-ARBA"/>
</dbReference>
<evidence type="ECO:0000256" key="1">
    <source>
        <dbReference type="ARBA" id="ARBA00001954"/>
    </source>
</evidence>
<evidence type="ECO:0000256" key="4">
    <source>
        <dbReference type="ARBA" id="ARBA00022737"/>
    </source>
</evidence>
<dbReference type="FunFam" id="3.10.180.10:FF:000027">
    <property type="entry name" value="1,2-dihydroxynaphthalene dioxygenase"/>
    <property type="match status" value="1"/>
</dbReference>
<dbReference type="CDD" id="cd07252">
    <property type="entry name" value="BphC1-RGP6_N_like"/>
    <property type="match status" value="1"/>
</dbReference>
<evidence type="ECO:0000256" key="5">
    <source>
        <dbReference type="ARBA" id="ARBA00022797"/>
    </source>
</evidence>
<feature type="domain" description="VOC" evidence="10">
    <location>
        <begin position="174"/>
        <end position="294"/>
    </location>
</feature>
<dbReference type="SUPFAM" id="SSF54593">
    <property type="entry name" value="Glyoxalase/Bleomycin resistance protein/Dihydroxybiphenyl dioxygenase"/>
    <property type="match status" value="1"/>
</dbReference>
<dbReference type="GO" id="GO:1901170">
    <property type="term" value="P:naphthalene catabolic process"/>
    <property type="evidence" value="ECO:0007669"/>
    <property type="project" value="UniProtKB-ARBA"/>
</dbReference>
<dbReference type="InterPro" id="IPR000486">
    <property type="entry name" value="Xdiol_ring_cleave_dOase_1/2"/>
</dbReference>
<evidence type="ECO:0000259" key="10">
    <source>
        <dbReference type="PROSITE" id="PS51819"/>
    </source>
</evidence>
<organism evidence="11">
    <name type="scientific">Marinobacter maroccanus</name>
    <dbReference type="NCBI Taxonomy" id="2055143"/>
    <lineage>
        <taxon>Bacteria</taxon>
        <taxon>Pseudomonadati</taxon>
        <taxon>Pseudomonadota</taxon>
        <taxon>Gammaproteobacteria</taxon>
        <taxon>Pseudomonadales</taxon>
        <taxon>Marinobacteraceae</taxon>
        <taxon>Marinobacter</taxon>
    </lineage>
</organism>
<name>A0A3Q8Q023_9GAMM</name>
<reference evidence="11" key="1">
    <citation type="submission" date="2017-11" db="EMBL/GenBank/DDBJ databases">
        <title>Phenanthrene degradation by the syntrophic interaction of Marinobacter and Halomonas.</title>
        <authorList>
            <person name="Wang C."/>
        </authorList>
    </citation>
    <scope>NUCLEOTIDE SEQUENCE</scope>
    <source>
        <strain evidence="11">N4</strain>
    </source>
</reference>
<proteinExistence type="inferred from homology"/>
<keyword evidence="8 9" id="KW-0408">Iron</keyword>
<evidence type="ECO:0000256" key="9">
    <source>
        <dbReference type="RuleBase" id="RU000683"/>
    </source>
</evidence>
<sequence>MNNEAGVIELGYVGISVKDPEAWKSFATQMLGLQVLDEGEKDRFYLRMDYWHHRIIVHHSGQDDRFYLRMDYWHHRIIVHHSGQDDLDDLEYLGWRVAGKPEFEALGQKLTDAGYDVRVCDKAEAQERMVLGLMKTVDPGGNPNEIFWGPRVDLHNPFHPGRPLHGKFLTGDQGIGHCIVRQNDVEAAHKFYSVLGLRGDIEYKIPMPGMTAELTFMHCNDRDHSVAFATMPSEKRINHLMLEYTDLEDLGHTHQLFVKNKIDIAMQLGIHSNDKALTFYGATPSGWLIEPGWRGAKSIDESEYYVADIFGHGLEAPGYGLDVELD</sequence>
<dbReference type="Gene3D" id="3.10.180.10">
    <property type="entry name" value="2,3-Dihydroxybiphenyl 1,2-Dioxygenase, domain 1"/>
    <property type="match status" value="3"/>
</dbReference>
<dbReference type="GO" id="GO:0008198">
    <property type="term" value="F:ferrous iron binding"/>
    <property type="evidence" value="ECO:0007669"/>
    <property type="project" value="InterPro"/>
</dbReference>
<evidence type="ECO:0000256" key="7">
    <source>
        <dbReference type="ARBA" id="ARBA00023002"/>
    </source>
</evidence>
<keyword evidence="4" id="KW-0677">Repeat</keyword>
<keyword evidence="5 9" id="KW-0058">Aromatic hydrocarbons catabolism</keyword>
<keyword evidence="7 9" id="KW-0560">Oxidoreductase</keyword>
<dbReference type="Pfam" id="PF22632">
    <property type="entry name" value="BphC_D1"/>
    <property type="match status" value="1"/>
</dbReference>
<dbReference type="InterPro" id="IPR029068">
    <property type="entry name" value="Glyas_Bleomycin-R_OHBP_Dase"/>
</dbReference>